<evidence type="ECO:0000256" key="4">
    <source>
        <dbReference type="ARBA" id="ARBA00023125"/>
    </source>
</evidence>
<dbReference type="PROSITE" id="PS50110">
    <property type="entry name" value="RESPONSE_REGULATORY"/>
    <property type="match status" value="1"/>
</dbReference>
<dbReference type="EMBL" id="SOIZ01000333">
    <property type="protein sequence ID" value="TET59847.1"/>
    <property type="molecule type" value="Genomic_DNA"/>
</dbReference>
<evidence type="ECO:0000256" key="6">
    <source>
        <dbReference type="PROSITE-ProRule" id="PRU00169"/>
    </source>
</evidence>
<comment type="caution">
    <text evidence="8">The sequence shown here is derived from an EMBL/GenBank/DDBJ whole genome shotgun (WGS) entry which is preliminary data.</text>
</comment>
<dbReference type="Pfam" id="PF00072">
    <property type="entry name" value="Response_reg"/>
    <property type="match status" value="1"/>
</dbReference>
<evidence type="ECO:0000256" key="2">
    <source>
        <dbReference type="ARBA" id="ARBA00023012"/>
    </source>
</evidence>
<evidence type="ECO:0000256" key="5">
    <source>
        <dbReference type="ARBA" id="ARBA00023163"/>
    </source>
</evidence>
<dbReference type="InterPro" id="IPR011006">
    <property type="entry name" value="CheY-like_superfamily"/>
</dbReference>
<evidence type="ECO:0000256" key="3">
    <source>
        <dbReference type="ARBA" id="ARBA00023015"/>
    </source>
</evidence>
<evidence type="ECO:0000256" key="1">
    <source>
        <dbReference type="ARBA" id="ARBA00022553"/>
    </source>
</evidence>
<name>A0A523VYI4_UNCAE</name>
<dbReference type="SUPFAM" id="SSF52172">
    <property type="entry name" value="CheY-like"/>
    <property type="match status" value="1"/>
</dbReference>
<evidence type="ECO:0000259" key="7">
    <source>
        <dbReference type="PROSITE" id="PS50110"/>
    </source>
</evidence>
<dbReference type="AlphaFoldDB" id="A0A523VYI4"/>
<dbReference type="InterPro" id="IPR001789">
    <property type="entry name" value="Sig_transdc_resp-reg_receiver"/>
</dbReference>
<dbReference type="Proteomes" id="UP000319130">
    <property type="component" value="Unassembled WGS sequence"/>
</dbReference>
<keyword evidence="3" id="KW-0805">Transcription regulation</keyword>
<keyword evidence="1 6" id="KW-0597">Phosphoprotein</keyword>
<keyword evidence="4" id="KW-0238">DNA-binding</keyword>
<sequence length="125" mass="14275">MAKKIVLAEDEPQIARLVEFKLKKEGYQVVCKENGEEALEAIKADRPDLILLDVMMPVMDGYEVLRQIKEDENLRNIPVIMLTARAQERDVVKGIDSGVEDYITKPFHPAELVARVKRILGKEEE</sequence>
<proteinExistence type="predicted"/>
<dbReference type="PANTHER" id="PTHR43547:SF2">
    <property type="entry name" value="HYBRID SIGNAL TRANSDUCTION HISTIDINE KINASE C"/>
    <property type="match status" value="1"/>
</dbReference>
<organism evidence="8 9">
    <name type="scientific">Aerophobetes bacterium</name>
    <dbReference type="NCBI Taxonomy" id="2030807"/>
    <lineage>
        <taxon>Bacteria</taxon>
        <taxon>Candidatus Aerophobota</taxon>
    </lineage>
</organism>
<reference evidence="8 9" key="1">
    <citation type="submission" date="2019-03" db="EMBL/GenBank/DDBJ databases">
        <title>Metabolic potential of uncultured bacteria and archaea associated with petroleum seepage in deep-sea sediments.</title>
        <authorList>
            <person name="Dong X."/>
            <person name="Hubert C."/>
        </authorList>
    </citation>
    <scope>NUCLEOTIDE SEQUENCE [LARGE SCALE GENOMIC DNA]</scope>
    <source>
        <strain evidence="8">E29_bin52</strain>
    </source>
</reference>
<evidence type="ECO:0000313" key="9">
    <source>
        <dbReference type="Proteomes" id="UP000319130"/>
    </source>
</evidence>
<keyword evidence="2" id="KW-0902">Two-component regulatory system</keyword>
<dbReference type="PANTHER" id="PTHR43547">
    <property type="entry name" value="TWO-COMPONENT HISTIDINE KINASE"/>
    <property type="match status" value="1"/>
</dbReference>
<evidence type="ECO:0000313" key="8">
    <source>
        <dbReference type="EMBL" id="TET59847.1"/>
    </source>
</evidence>
<gene>
    <name evidence="8" type="ORF">E3J48_07340</name>
</gene>
<feature type="modified residue" description="4-aspartylphosphate" evidence="6">
    <location>
        <position position="53"/>
    </location>
</feature>
<dbReference type="FunFam" id="3.40.50.2300:FF:000001">
    <property type="entry name" value="DNA-binding response regulator PhoB"/>
    <property type="match status" value="1"/>
</dbReference>
<keyword evidence="5" id="KW-0804">Transcription</keyword>
<accession>A0A523VYI4</accession>
<dbReference type="GO" id="GO:0003677">
    <property type="term" value="F:DNA binding"/>
    <property type="evidence" value="ECO:0007669"/>
    <property type="project" value="UniProtKB-KW"/>
</dbReference>
<dbReference type="SMART" id="SM00448">
    <property type="entry name" value="REC"/>
    <property type="match status" value="1"/>
</dbReference>
<dbReference type="CDD" id="cd17574">
    <property type="entry name" value="REC_OmpR"/>
    <property type="match status" value="1"/>
</dbReference>
<feature type="domain" description="Response regulatory" evidence="7">
    <location>
        <begin position="4"/>
        <end position="120"/>
    </location>
</feature>
<dbReference type="GO" id="GO:0000155">
    <property type="term" value="F:phosphorelay sensor kinase activity"/>
    <property type="evidence" value="ECO:0007669"/>
    <property type="project" value="TreeGrafter"/>
</dbReference>
<dbReference type="Gene3D" id="3.40.50.2300">
    <property type="match status" value="1"/>
</dbReference>
<protein>
    <submittedName>
        <fullName evidence="8">Response regulator</fullName>
    </submittedName>
</protein>